<protein>
    <submittedName>
        <fullName evidence="4">Protein FAM184A isoform X4</fullName>
    </submittedName>
</protein>
<dbReference type="RefSeq" id="XP_065649789.1">
    <property type="nucleotide sequence ID" value="XM_065793717.1"/>
</dbReference>
<dbReference type="PANTHER" id="PTHR18870:SF9">
    <property type="entry name" value="PROTEIN TAG-278-RELATED"/>
    <property type="match status" value="1"/>
</dbReference>
<feature type="coiled-coil region" evidence="2">
    <location>
        <begin position="763"/>
        <end position="797"/>
    </location>
</feature>
<reference evidence="4" key="1">
    <citation type="submission" date="2025-08" db="UniProtKB">
        <authorList>
            <consortium name="RefSeq"/>
        </authorList>
    </citation>
    <scope>IDENTIFICATION</scope>
</reference>
<dbReference type="PANTHER" id="PTHR18870">
    <property type="entry name" value="PROTEIN TAG-278-RELATED"/>
    <property type="match status" value="1"/>
</dbReference>
<organism evidence="3 4">
    <name type="scientific">Hydra vulgaris</name>
    <name type="common">Hydra</name>
    <name type="synonym">Hydra attenuata</name>
    <dbReference type="NCBI Taxonomy" id="6087"/>
    <lineage>
        <taxon>Eukaryota</taxon>
        <taxon>Metazoa</taxon>
        <taxon>Cnidaria</taxon>
        <taxon>Hydrozoa</taxon>
        <taxon>Hydroidolina</taxon>
        <taxon>Anthoathecata</taxon>
        <taxon>Aplanulata</taxon>
        <taxon>Hydridae</taxon>
        <taxon>Hydra</taxon>
    </lineage>
</organism>
<evidence type="ECO:0000256" key="2">
    <source>
        <dbReference type="SAM" id="Coils"/>
    </source>
</evidence>
<gene>
    <name evidence="4" type="primary">LOC105846184</name>
</gene>
<feature type="coiled-coil region" evidence="2">
    <location>
        <begin position="432"/>
        <end position="459"/>
    </location>
</feature>
<accession>A0ABM4BL50</accession>
<proteinExistence type="predicted"/>
<evidence type="ECO:0000313" key="3">
    <source>
        <dbReference type="Proteomes" id="UP001652625"/>
    </source>
</evidence>
<keyword evidence="3" id="KW-1185">Reference proteome</keyword>
<sequence length="956" mass="112841">MARRNDDVSNDLHIKMCKKIAQITKVVFHLNSKVSENQKVINESKVKHDENIKCLTKSFNAKTVKYEQQLEAAQQQQKVANYIQCDFEKVRLENQYLLTKLNEHQEANYLYKEQLSRAFEEKGFLQNQLLKQKNDTELLIKELIFDLENKMQILLEKKESQYQEEINTIKSDNEKKLSEIDHKNKLLELDNEKKLMEISFFKVNSNDLNIRVQSLEEIKVSLEFEIAKLTKSYNTKINELNLFYENEINMLKVKYVHDNENFQFKEKSQLQDLESKSFNFQNQVRMLQCELSIKEKEMSDLKIEFAFLQDSLGTKNVLLSQLVNELEEKKQCILALEENVKISKNENIAKLDEARLTFKNLEKERDNAMLHMSEKNDAITDLQTALEHVNNEMNKQLKKFKDLQDTSSILLEENKIYQKNIEDEKSSTLMYSELYKNNLAIKEEEIQNLRSELSRIKDKHTFDVSNLEKKLKEDLVLKEEKHLKTVDKLINEHEQKLVSIKNELSLELKQEKLNIVNLHCAQINEKENTITFLKTSIEKHISHNSSLNSQIAGYKEFIRCCVDTEKRLSEEILELKHKLSAAENQNFYLQKCVTDIKITQLNSVITRQQNQLSLTLLEQQKTIELLNKNFEEEKVLFENNSRLTITAMDSGHSKEIEDIKLHLIKDKESAILALNQKYEKKILDIQKENQLYTDALKSNLEYQNKKAVVELTKSFDEEKALLQSSLHLQYEEKIKKQSEEFNDKFIACKKKLIFSEEVRDKELSIYNEKVSDLLKQLEQEKEQVKTLSLKINYMTDETIKIGKEIYLKGQEVLDVRRECNLQMREQLEILTMKHNVYVDEVKAKCAYELNLMANEHSEKILKFQKEVESLKLDLKNASNMFHNRPSRKEDIDLIDELKNCIFEQELEIRKLTKDKEHYRLELINREQNFNKLFNSSPHVGVINPIAKITSKTIFKN</sequence>
<feature type="coiled-coil region" evidence="2">
    <location>
        <begin position="270"/>
        <end position="406"/>
    </location>
</feature>
<keyword evidence="1 2" id="KW-0175">Coiled coil</keyword>
<evidence type="ECO:0000256" key="1">
    <source>
        <dbReference type="ARBA" id="ARBA00023054"/>
    </source>
</evidence>
<evidence type="ECO:0000313" key="4">
    <source>
        <dbReference type="RefSeq" id="XP_065649789.1"/>
    </source>
</evidence>
<feature type="coiled-coil region" evidence="2">
    <location>
        <begin position="853"/>
        <end position="914"/>
    </location>
</feature>
<feature type="coiled-coil region" evidence="2">
    <location>
        <begin position="483"/>
        <end position="510"/>
    </location>
</feature>
<dbReference type="GeneID" id="105846184"/>
<name>A0ABM4BL50_HYDVU</name>
<dbReference type="Proteomes" id="UP001652625">
    <property type="component" value="Chromosome 03"/>
</dbReference>